<dbReference type="AlphaFoldDB" id="A0A644ZMU9"/>
<dbReference type="EMBL" id="VSSQ01008509">
    <property type="protein sequence ID" value="MPM39064.1"/>
    <property type="molecule type" value="Genomic_DNA"/>
</dbReference>
<comment type="caution">
    <text evidence="1">The sequence shown here is derived from an EMBL/GenBank/DDBJ whole genome shotgun (WGS) entry which is preliminary data.</text>
</comment>
<proteinExistence type="predicted"/>
<protein>
    <submittedName>
        <fullName evidence="1">Uncharacterized protein</fullName>
    </submittedName>
</protein>
<accession>A0A644ZMU9</accession>
<name>A0A644ZMU9_9ZZZZ</name>
<sequence>MNTHGVKVFHGADGDHVSRRVPHGLKLDLLPAENRPLHQNLCNGGRIQSRAGDHLQLLRILGRTAARAAQREGRANDHGIADLIRYGKGLAHGLRDIGGDHRLPDGLHGLLKQLPVLRPGDGGGVGAKQADTLPLQKALFPQLHGDGQTGLSAQGGKNAVGPFLLNNAFHRLGGERLQINFIRHGLIGHNSGGVGVAQDHLHSRLFQNAAGLRPGIVKLSGLSDDNRAGADHEDLLNRRIQWHYRSPPFIIAANRSNRNPVSFGPVQASG</sequence>
<gene>
    <name evidence="1" type="ORF">SDC9_85695</name>
</gene>
<organism evidence="1">
    <name type="scientific">bioreactor metagenome</name>
    <dbReference type="NCBI Taxonomy" id="1076179"/>
    <lineage>
        <taxon>unclassified sequences</taxon>
        <taxon>metagenomes</taxon>
        <taxon>ecological metagenomes</taxon>
    </lineage>
</organism>
<evidence type="ECO:0000313" key="1">
    <source>
        <dbReference type="EMBL" id="MPM39064.1"/>
    </source>
</evidence>
<reference evidence="1" key="1">
    <citation type="submission" date="2019-08" db="EMBL/GenBank/DDBJ databases">
        <authorList>
            <person name="Kucharzyk K."/>
            <person name="Murdoch R.W."/>
            <person name="Higgins S."/>
            <person name="Loffler F."/>
        </authorList>
    </citation>
    <scope>NUCLEOTIDE SEQUENCE</scope>
</reference>